<name>A0A917GA00_9BACI</name>
<keyword evidence="1" id="KW-1133">Transmembrane helix</keyword>
<dbReference type="Proteomes" id="UP000616608">
    <property type="component" value="Unassembled WGS sequence"/>
</dbReference>
<proteinExistence type="predicted"/>
<dbReference type="EMBL" id="BMJT01000011">
    <property type="protein sequence ID" value="GGG31194.1"/>
    <property type="molecule type" value="Genomic_DNA"/>
</dbReference>
<dbReference type="RefSeq" id="WP_229704251.1">
    <property type="nucleotide sequence ID" value="NZ_BMJT01000011.1"/>
</dbReference>
<protein>
    <submittedName>
        <fullName evidence="2">Holin, phage associated</fullName>
    </submittedName>
</protein>
<reference evidence="2" key="2">
    <citation type="submission" date="2020-09" db="EMBL/GenBank/DDBJ databases">
        <authorList>
            <person name="Sun Q."/>
            <person name="Zhou Y."/>
        </authorList>
    </citation>
    <scope>NUCLEOTIDE SEQUENCE</scope>
    <source>
        <strain evidence="2">CGMCC 1.15760</strain>
    </source>
</reference>
<dbReference type="Pfam" id="PF04531">
    <property type="entry name" value="Phage_holin_1"/>
    <property type="match status" value="1"/>
</dbReference>
<keyword evidence="1" id="KW-0812">Transmembrane</keyword>
<evidence type="ECO:0000313" key="3">
    <source>
        <dbReference type="Proteomes" id="UP000616608"/>
    </source>
</evidence>
<organism evidence="2 3">
    <name type="scientific">Lysinibacillus alkalisoli</name>
    <dbReference type="NCBI Taxonomy" id="1911548"/>
    <lineage>
        <taxon>Bacteria</taxon>
        <taxon>Bacillati</taxon>
        <taxon>Bacillota</taxon>
        <taxon>Bacilli</taxon>
        <taxon>Bacillales</taxon>
        <taxon>Bacillaceae</taxon>
        <taxon>Lysinibacillus</taxon>
    </lineage>
</organism>
<keyword evidence="3" id="KW-1185">Reference proteome</keyword>
<sequence>MMKINWKARLRHKPFIVSLFSLLLLLGNQVAAIFNADFTIYNDQITTLAETILAILVLLGIVIDPTTDGVKDSEQALRYKKPRKEGE</sequence>
<dbReference type="AlphaFoldDB" id="A0A917GA00"/>
<gene>
    <name evidence="2" type="ORF">GCM10007425_27310</name>
</gene>
<dbReference type="NCBIfam" id="TIGR01598">
    <property type="entry name" value="holin_phiLC3"/>
    <property type="match status" value="1"/>
</dbReference>
<comment type="caution">
    <text evidence="2">The sequence shown here is derived from an EMBL/GenBank/DDBJ whole genome shotgun (WGS) entry which is preliminary data.</text>
</comment>
<evidence type="ECO:0000256" key="1">
    <source>
        <dbReference type="SAM" id="Phobius"/>
    </source>
</evidence>
<evidence type="ECO:0000313" key="2">
    <source>
        <dbReference type="EMBL" id="GGG31194.1"/>
    </source>
</evidence>
<keyword evidence="1" id="KW-0472">Membrane</keyword>
<reference evidence="2" key="1">
    <citation type="journal article" date="2014" name="Int. J. Syst. Evol. Microbiol.">
        <title>Complete genome sequence of Corynebacterium casei LMG S-19264T (=DSM 44701T), isolated from a smear-ripened cheese.</title>
        <authorList>
            <consortium name="US DOE Joint Genome Institute (JGI-PGF)"/>
            <person name="Walter F."/>
            <person name="Albersmeier A."/>
            <person name="Kalinowski J."/>
            <person name="Ruckert C."/>
        </authorList>
    </citation>
    <scope>NUCLEOTIDE SEQUENCE</scope>
    <source>
        <strain evidence="2">CGMCC 1.15760</strain>
    </source>
</reference>
<feature type="transmembrane region" description="Helical" evidence="1">
    <location>
        <begin position="45"/>
        <end position="63"/>
    </location>
</feature>
<accession>A0A917GA00</accession>
<dbReference type="InterPro" id="IPR006485">
    <property type="entry name" value="Phage-like_holin"/>
</dbReference>